<dbReference type="PANTHER" id="PTHR33376">
    <property type="match status" value="1"/>
</dbReference>
<dbReference type="PROSITE" id="PS51257">
    <property type="entry name" value="PROKAR_LIPOPROTEIN"/>
    <property type="match status" value="1"/>
</dbReference>
<comment type="caution">
    <text evidence="2">The sequence shown here is derived from an EMBL/GenBank/DDBJ whole genome shotgun (WGS) entry which is preliminary data.</text>
</comment>
<accession>A0ABP8EFH3</accession>
<keyword evidence="1" id="KW-0732">Signal</keyword>
<organism evidence="2 3">
    <name type="scientific">Brevibacterium daeguense</name>
    <dbReference type="NCBI Taxonomy" id="909936"/>
    <lineage>
        <taxon>Bacteria</taxon>
        <taxon>Bacillati</taxon>
        <taxon>Actinomycetota</taxon>
        <taxon>Actinomycetes</taxon>
        <taxon>Micrococcales</taxon>
        <taxon>Brevibacteriaceae</taxon>
        <taxon>Brevibacterium</taxon>
    </lineage>
</organism>
<keyword evidence="3" id="KW-1185">Reference proteome</keyword>
<name>A0ABP8EFH3_9MICO</name>
<evidence type="ECO:0008006" key="4">
    <source>
        <dbReference type="Google" id="ProtNLM"/>
    </source>
</evidence>
<evidence type="ECO:0000313" key="3">
    <source>
        <dbReference type="Proteomes" id="UP001501586"/>
    </source>
</evidence>
<gene>
    <name evidence="2" type="ORF">GCM10022261_02640</name>
</gene>
<dbReference type="RefSeq" id="WP_236865271.1">
    <property type="nucleotide sequence ID" value="NZ_BAABAZ010000003.1"/>
</dbReference>
<sequence length="424" mass="44734">MKTVKNKLGPVLGVIGATALTISGCAGGVTAQGGGEESGSGFSFGAAQEEVDAAVADLEPVTITYQPTTSGPNSTSAHVDTSFADEIEERSNGKITVEIAWAQAIAGYDDIDDALADGRLDIGRTIPSYHPQQYPAFSAIDTMLANLESSPHVSEVAANAVGLELGWGSEKLMAEYEDKQLTPIIPVFAQAGNYMACSQPGTSAEDFEGRQIRVASAAISDQVTAMGATPVSMDYPEIYEGLQRGTIDCTVGKLASLAETGVLEVAPHLSYPSTVSYAKAPSAIVFGRNVSQLPLAYQQIIFDAQIAFFAASMQESVGNAIGIRSALEHDGEVQQFSEEVDTKIAGANKDLVAEIESSGVLGDDPLTTLTDAESKWTAAAKESGIADDGEFANLPEWYDSSINYRPFAEKVYQDLAEPHRPSQE</sequence>
<protein>
    <recommendedName>
        <fullName evidence="4">C4-dicarboxylate ABC transporter substrate-binding protein</fullName>
    </recommendedName>
</protein>
<proteinExistence type="predicted"/>
<reference evidence="3" key="1">
    <citation type="journal article" date="2019" name="Int. J. Syst. Evol. Microbiol.">
        <title>The Global Catalogue of Microorganisms (GCM) 10K type strain sequencing project: providing services to taxonomists for standard genome sequencing and annotation.</title>
        <authorList>
            <consortium name="The Broad Institute Genomics Platform"/>
            <consortium name="The Broad Institute Genome Sequencing Center for Infectious Disease"/>
            <person name="Wu L."/>
            <person name="Ma J."/>
        </authorList>
    </citation>
    <scope>NUCLEOTIDE SEQUENCE [LARGE SCALE GENOMIC DNA]</scope>
    <source>
        <strain evidence="3">JCM 17458</strain>
    </source>
</reference>
<evidence type="ECO:0000313" key="2">
    <source>
        <dbReference type="EMBL" id="GAA4282733.1"/>
    </source>
</evidence>
<dbReference type="InterPro" id="IPR038404">
    <property type="entry name" value="TRAP_DctP_sf"/>
</dbReference>
<dbReference type="Gene3D" id="3.40.190.170">
    <property type="entry name" value="Bacterial extracellular solute-binding protein, family 7"/>
    <property type="match status" value="1"/>
</dbReference>
<dbReference type="EMBL" id="BAABAZ010000003">
    <property type="protein sequence ID" value="GAA4282733.1"/>
    <property type="molecule type" value="Genomic_DNA"/>
</dbReference>
<dbReference type="Pfam" id="PF03480">
    <property type="entry name" value="DctP"/>
    <property type="match status" value="1"/>
</dbReference>
<dbReference type="InterPro" id="IPR018389">
    <property type="entry name" value="DctP_fam"/>
</dbReference>
<evidence type="ECO:0000256" key="1">
    <source>
        <dbReference type="ARBA" id="ARBA00022729"/>
    </source>
</evidence>
<dbReference type="PANTHER" id="PTHR33376:SF15">
    <property type="entry name" value="BLL6794 PROTEIN"/>
    <property type="match status" value="1"/>
</dbReference>
<dbReference type="Proteomes" id="UP001501586">
    <property type="component" value="Unassembled WGS sequence"/>
</dbReference>